<evidence type="ECO:0000259" key="3">
    <source>
        <dbReference type="Pfam" id="PF24883"/>
    </source>
</evidence>
<dbReference type="SUPFAM" id="SSF52540">
    <property type="entry name" value="P-loop containing nucleoside triphosphate hydrolases"/>
    <property type="match status" value="1"/>
</dbReference>
<evidence type="ECO:0000313" key="4">
    <source>
        <dbReference type="EMBL" id="CEO48672.1"/>
    </source>
</evidence>
<feature type="domain" description="Nephrocystin 3-like N-terminal" evidence="3">
    <location>
        <begin position="152"/>
        <end position="332"/>
    </location>
</feature>
<evidence type="ECO:0000256" key="1">
    <source>
        <dbReference type="ARBA" id="ARBA00022737"/>
    </source>
</evidence>
<feature type="coiled-coil region" evidence="2">
    <location>
        <begin position="100"/>
        <end position="127"/>
    </location>
</feature>
<reference evidence="4" key="1">
    <citation type="submission" date="2015-01" db="EMBL/GenBank/DDBJ databases">
        <authorList>
            <person name="Durling Mikael"/>
        </authorList>
    </citation>
    <scope>NUCLEOTIDE SEQUENCE</scope>
</reference>
<keyword evidence="2" id="KW-0175">Coiled coil</keyword>
<evidence type="ECO:0000256" key="2">
    <source>
        <dbReference type="SAM" id="Coils"/>
    </source>
</evidence>
<organism evidence="4">
    <name type="scientific">Bionectria ochroleuca</name>
    <name type="common">Gliocladium roseum</name>
    <dbReference type="NCBI Taxonomy" id="29856"/>
    <lineage>
        <taxon>Eukaryota</taxon>
        <taxon>Fungi</taxon>
        <taxon>Dikarya</taxon>
        <taxon>Ascomycota</taxon>
        <taxon>Pezizomycotina</taxon>
        <taxon>Sordariomycetes</taxon>
        <taxon>Hypocreomycetidae</taxon>
        <taxon>Hypocreales</taxon>
        <taxon>Bionectriaceae</taxon>
        <taxon>Clonostachys</taxon>
    </lineage>
</organism>
<dbReference type="EMBL" id="CDPU01000011">
    <property type="protein sequence ID" value="CEO48672.1"/>
    <property type="molecule type" value="Genomic_DNA"/>
</dbReference>
<dbReference type="InterPro" id="IPR056884">
    <property type="entry name" value="NPHP3-like_N"/>
</dbReference>
<protein>
    <recommendedName>
        <fullName evidence="3">Nephrocystin 3-like N-terminal domain-containing protein</fullName>
    </recommendedName>
</protein>
<accession>A0A0B7JZI7</accession>
<keyword evidence="1" id="KW-0677">Repeat</keyword>
<dbReference type="AlphaFoldDB" id="A0A0B7JZI7"/>
<dbReference type="Pfam" id="PF24883">
    <property type="entry name" value="NPHP3_N"/>
    <property type="match status" value="1"/>
</dbReference>
<gene>
    <name evidence="4" type="ORF">BN869_000004729_1</name>
</gene>
<name>A0A0B7JZI7_BIOOC</name>
<proteinExistence type="predicted"/>
<dbReference type="Gene3D" id="3.40.50.300">
    <property type="entry name" value="P-loop containing nucleotide triphosphate hydrolases"/>
    <property type="match status" value="1"/>
</dbReference>
<sequence length="522" mass="60178">MFEIFQAAVKRTPVVLGALLWKPFDIRFNSLIQKMDVHRENIDAEVRIWKLKRDDQNYTETMVWRKYIGQELKDTKEECRVLSEEKRLTVLEKEADLESRKEILAILREIQAEKRKLEERRLDETVERIQKWLNTPGCAGIRDLNSRLREPNTGEWILDHAKYKSWIQPIKNETKSQQTRRFERSMLWIQGNPGSGKSVLAIFLLDHLETEEDEYGEKRYKVLHHFSHFNHPETTTSSSAFRSLLQQVLWQGRNDPSIVDRFLFLMTCQKENVPSLVAESPSALIPFLQSCVDDQTIIVIDGVDECADNDECIKGLLEATKASSTKVLALSRINVEQLQRSVSPEQHLPLPKKKMESDHHLFSHRELKELLEDELLSDCADGCLGELVDRMALGADGMFLWARLMISFIQSPAHSKDKRMRILREIGFPGGLEQMYQRIFRHIRNSGETAYRLATHLPIWLNYRATAMGSKQTRQALSNAAVWSMGDQSDDILDFEKAALIACAGLVEICPLASNSEVIQPY</sequence>
<dbReference type="PANTHER" id="PTHR10039">
    <property type="entry name" value="AMELOGENIN"/>
    <property type="match status" value="1"/>
</dbReference>
<dbReference type="InterPro" id="IPR027417">
    <property type="entry name" value="P-loop_NTPase"/>
</dbReference>